<dbReference type="SUPFAM" id="SSF103481">
    <property type="entry name" value="Multidrug resistance efflux transporter EmrE"/>
    <property type="match status" value="1"/>
</dbReference>
<dbReference type="PANTHER" id="PTHR11132">
    <property type="entry name" value="SOLUTE CARRIER FAMILY 35"/>
    <property type="match status" value="1"/>
</dbReference>
<feature type="transmembrane region" description="Helical" evidence="6">
    <location>
        <begin position="292"/>
        <end position="309"/>
    </location>
</feature>
<feature type="transmembrane region" description="Helical" evidence="6">
    <location>
        <begin position="233"/>
        <end position="254"/>
    </location>
</feature>
<evidence type="ECO:0000256" key="1">
    <source>
        <dbReference type="ARBA" id="ARBA00004141"/>
    </source>
</evidence>
<dbReference type="GO" id="GO:0016020">
    <property type="term" value="C:membrane"/>
    <property type="evidence" value="ECO:0007669"/>
    <property type="project" value="UniProtKB-SubCell"/>
</dbReference>
<protein>
    <recommendedName>
        <fullName evidence="7">Sugar phosphate transporter domain-containing protein</fullName>
    </recommendedName>
</protein>
<feature type="region of interest" description="Disordered" evidence="5">
    <location>
        <begin position="312"/>
        <end position="343"/>
    </location>
</feature>
<feature type="transmembrane region" description="Helical" evidence="6">
    <location>
        <begin position="266"/>
        <end position="286"/>
    </location>
</feature>
<dbReference type="Pfam" id="PF03151">
    <property type="entry name" value="TPT"/>
    <property type="match status" value="1"/>
</dbReference>
<gene>
    <name evidence="8" type="ORF">WJX81_004321</name>
</gene>
<evidence type="ECO:0000256" key="5">
    <source>
        <dbReference type="SAM" id="MobiDB-lite"/>
    </source>
</evidence>
<feature type="transmembrane region" description="Helical" evidence="6">
    <location>
        <begin position="205"/>
        <end position="227"/>
    </location>
</feature>
<comment type="caution">
    <text evidence="8">The sequence shown here is derived from an EMBL/GenBank/DDBJ whole genome shotgun (WGS) entry which is preliminary data.</text>
</comment>
<evidence type="ECO:0000256" key="3">
    <source>
        <dbReference type="ARBA" id="ARBA00022989"/>
    </source>
</evidence>
<feature type="domain" description="Sugar phosphate transporter" evidence="7">
    <location>
        <begin position="32"/>
        <end position="301"/>
    </location>
</feature>
<dbReference type="InterPro" id="IPR004853">
    <property type="entry name" value="Sugar_P_trans_dom"/>
</dbReference>
<accession>A0AAW1SIZ5</accession>
<name>A0AAW1SIZ5_9CHLO</name>
<dbReference type="InterPro" id="IPR037185">
    <property type="entry name" value="EmrE-like"/>
</dbReference>
<proteinExistence type="predicted"/>
<feature type="transmembrane region" description="Helical" evidence="6">
    <location>
        <begin position="169"/>
        <end position="193"/>
    </location>
</feature>
<dbReference type="AlphaFoldDB" id="A0AAW1SIZ5"/>
<keyword evidence="9" id="KW-1185">Reference proteome</keyword>
<feature type="transmembrane region" description="Helical" evidence="6">
    <location>
        <begin position="147"/>
        <end position="163"/>
    </location>
</feature>
<organism evidence="8 9">
    <name type="scientific">Elliptochloris bilobata</name>
    <dbReference type="NCBI Taxonomy" id="381761"/>
    <lineage>
        <taxon>Eukaryota</taxon>
        <taxon>Viridiplantae</taxon>
        <taxon>Chlorophyta</taxon>
        <taxon>core chlorophytes</taxon>
        <taxon>Trebouxiophyceae</taxon>
        <taxon>Trebouxiophyceae incertae sedis</taxon>
        <taxon>Elliptochloris clade</taxon>
        <taxon>Elliptochloris</taxon>
    </lineage>
</organism>
<evidence type="ECO:0000256" key="6">
    <source>
        <dbReference type="SAM" id="Phobius"/>
    </source>
</evidence>
<dbReference type="InterPro" id="IPR050186">
    <property type="entry name" value="TPT_transporter"/>
</dbReference>
<evidence type="ECO:0000313" key="8">
    <source>
        <dbReference type="EMBL" id="KAK9846459.1"/>
    </source>
</evidence>
<sequence length="343" mass="36889">MGALGAVIGLKAYSKGTNARSARILYIVGLIVSYSLCSSMLLILNKVAVTFVPAPSFILFGQLATSAAFVQVLAAARQVECERLQWIKIQKFALIVFGFIGTLYSNVTSLKYVPVDTIICFRASIPLVIAVIEFAYMGRELPSPRSWAALFGVLGGVVVYTYHDIHFTVLGYMWIAIWYSFAVFEMVYVKIVVDSVQMTTWSRTYYQNVLAMLPMAAVALCAGEVATLRGLEWTPAGVAVVAASCVAGLGMSYFSFALRAAISATSFSVIGNVCKVLTILVNLLMWDQHANAWGTAGLLACLAAGSFYQQPPMRARSGKADKDPPAGNAASDLANPLLSKSPV</sequence>
<comment type="subcellular location">
    <subcellularLocation>
        <location evidence="1">Membrane</location>
        <topology evidence="1">Multi-pass membrane protein</topology>
    </subcellularLocation>
</comment>
<evidence type="ECO:0000256" key="2">
    <source>
        <dbReference type="ARBA" id="ARBA00022692"/>
    </source>
</evidence>
<feature type="transmembrane region" description="Helical" evidence="6">
    <location>
        <begin position="89"/>
        <end position="107"/>
    </location>
</feature>
<evidence type="ECO:0000256" key="4">
    <source>
        <dbReference type="ARBA" id="ARBA00023136"/>
    </source>
</evidence>
<feature type="transmembrane region" description="Helical" evidence="6">
    <location>
        <begin position="56"/>
        <end position="77"/>
    </location>
</feature>
<dbReference type="Proteomes" id="UP001445335">
    <property type="component" value="Unassembled WGS sequence"/>
</dbReference>
<evidence type="ECO:0000259" key="7">
    <source>
        <dbReference type="Pfam" id="PF03151"/>
    </source>
</evidence>
<reference evidence="8 9" key="1">
    <citation type="journal article" date="2024" name="Nat. Commun.">
        <title>Phylogenomics reveals the evolutionary origins of lichenization in chlorophyte algae.</title>
        <authorList>
            <person name="Puginier C."/>
            <person name="Libourel C."/>
            <person name="Otte J."/>
            <person name="Skaloud P."/>
            <person name="Haon M."/>
            <person name="Grisel S."/>
            <person name="Petersen M."/>
            <person name="Berrin J.G."/>
            <person name="Delaux P.M."/>
            <person name="Dal Grande F."/>
            <person name="Keller J."/>
        </authorList>
    </citation>
    <scope>NUCLEOTIDE SEQUENCE [LARGE SCALE GENOMIC DNA]</scope>
    <source>
        <strain evidence="8 9">SAG 245.80</strain>
    </source>
</reference>
<feature type="transmembrane region" description="Helical" evidence="6">
    <location>
        <begin position="24"/>
        <end position="44"/>
    </location>
</feature>
<keyword evidence="2 6" id="KW-0812">Transmembrane</keyword>
<feature type="transmembrane region" description="Helical" evidence="6">
    <location>
        <begin position="113"/>
        <end position="135"/>
    </location>
</feature>
<dbReference type="EMBL" id="JALJOU010000001">
    <property type="protein sequence ID" value="KAK9846459.1"/>
    <property type="molecule type" value="Genomic_DNA"/>
</dbReference>
<evidence type="ECO:0000313" key="9">
    <source>
        <dbReference type="Proteomes" id="UP001445335"/>
    </source>
</evidence>
<keyword evidence="3 6" id="KW-1133">Transmembrane helix</keyword>
<keyword evidence="4 6" id="KW-0472">Membrane</keyword>